<comment type="caution">
    <text evidence="1">The sequence shown here is derived from an EMBL/GenBank/DDBJ whole genome shotgun (WGS) entry which is preliminary data.</text>
</comment>
<reference evidence="1 2" key="1">
    <citation type="journal article" date="2019" name="Commun. Biol.">
        <title>The bagworm genome reveals a unique fibroin gene that provides high tensile strength.</title>
        <authorList>
            <person name="Kono N."/>
            <person name="Nakamura H."/>
            <person name="Ohtoshi R."/>
            <person name="Tomita M."/>
            <person name="Numata K."/>
            <person name="Arakawa K."/>
        </authorList>
    </citation>
    <scope>NUCLEOTIDE SEQUENCE [LARGE SCALE GENOMIC DNA]</scope>
</reference>
<name>A0A4C1UA60_EUMVA</name>
<protein>
    <submittedName>
        <fullName evidence="1">Uncharacterized protein</fullName>
    </submittedName>
</protein>
<evidence type="ECO:0000313" key="1">
    <source>
        <dbReference type="EMBL" id="GBP23261.1"/>
    </source>
</evidence>
<organism evidence="1 2">
    <name type="scientific">Eumeta variegata</name>
    <name type="common">Bagworm moth</name>
    <name type="synonym">Eumeta japonica</name>
    <dbReference type="NCBI Taxonomy" id="151549"/>
    <lineage>
        <taxon>Eukaryota</taxon>
        <taxon>Metazoa</taxon>
        <taxon>Ecdysozoa</taxon>
        <taxon>Arthropoda</taxon>
        <taxon>Hexapoda</taxon>
        <taxon>Insecta</taxon>
        <taxon>Pterygota</taxon>
        <taxon>Neoptera</taxon>
        <taxon>Endopterygota</taxon>
        <taxon>Lepidoptera</taxon>
        <taxon>Glossata</taxon>
        <taxon>Ditrysia</taxon>
        <taxon>Tineoidea</taxon>
        <taxon>Psychidae</taxon>
        <taxon>Oiketicinae</taxon>
        <taxon>Eumeta</taxon>
    </lineage>
</organism>
<keyword evidence="2" id="KW-1185">Reference proteome</keyword>
<dbReference type="EMBL" id="BGZK01000149">
    <property type="protein sequence ID" value="GBP23261.1"/>
    <property type="molecule type" value="Genomic_DNA"/>
</dbReference>
<dbReference type="Proteomes" id="UP000299102">
    <property type="component" value="Unassembled WGS sequence"/>
</dbReference>
<accession>A0A4C1UA60</accession>
<sequence length="215" mass="23684">MIKSQLVARSVEGLSDDSLLKDGVSKENCGHDVFNIDRHRRTDGWTDMAKLQGFLVKYRTLNSSNGLPFHGPFVRCGNFQPPRSERVELSIRRAHGERASSGRRAAVERATGGRRAVPNRKNIDKRNIKIMCVIASDRGGRHLRSRASWAGCHSAGVRVRKSAAGAVQRPTRNGQPWRRAPRILMAGLAEAALVTRAPGLTFIARRDVRNCGGAV</sequence>
<proteinExistence type="predicted"/>
<evidence type="ECO:0000313" key="2">
    <source>
        <dbReference type="Proteomes" id="UP000299102"/>
    </source>
</evidence>
<dbReference type="AlphaFoldDB" id="A0A4C1UA60"/>
<dbReference type="OrthoDB" id="6058203at2759"/>
<gene>
    <name evidence="1" type="ORF">EVAR_75974_1</name>
</gene>